<sequence length="69" mass="7285">MQDQKGWGNVMYIPAAPYCAKNAEYAARCGQSFLAGTSPTDVPPEDYEVGRAGRPTAADLSETGAACWA</sequence>
<dbReference type="AlphaFoldDB" id="W6JX13"/>
<dbReference type="InterPro" id="IPR027443">
    <property type="entry name" value="IPNS-like_sf"/>
</dbReference>
<evidence type="ECO:0000313" key="1">
    <source>
        <dbReference type="EMBL" id="CCH73647.1"/>
    </source>
</evidence>
<dbReference type="PANTHER" id="PTHR30613">
    <property type="entry name" value="UNCHARACTERIZED PROTEIN YBIU-RELATED"/>
    <property type="match status" value="1"/>
</dbReference>
<reference evidence="1 2" key="1">
    <citation type="journal article" date="2013" name="ISME J.">
        <title>A metabolic model for members of the genus Tetrasphaera involved in enhanced biological phosphorus removal.</title>
        <authorList>
            <person name="Kristiansen R."/>
            <person name="Nguyen H.T.T."/>
            <person name="Saunders A.M."/>
            <person name="Nielsen J.L."/>
            <person name="Wimmer R."/>
            <person name="Le V.Q."/>
            <person name="McIlroy S.J."/>
            <person name="Petrovski S."/>
            <person name="Seviour R.J."/>
            <person name="Calteau A."/>
            <person name="Nielsen K.L."/>
            <person name="Nielsen P.H."/>
        </authorList>
    </citation>
    <scope>NUCLEOTIDE SEQUENCE [LARGE SCALE GENOMIC DNA]</scope>
    <source>
        <strain evidence="1 2">Ben110</strain>
    </source>
</reference>
<gene>
    <name evidence="1" type="ORF">BN11_310001</name>
</gene>
<protein>
    <submittedName>
        <fullName evidence="1">Uncharacterized protein</fullName>
    </submittedName>
</protein>
<keyword evidence="2" id="KW-1185">Reference proteome</keyword>
<dbReference type="Pfam" id="PF07350">
    <property type="entry name" value="Gig2-like"/>
    <property type="match status" value="1"/>
</dbReference>
<dbReference type="Gene3D" id="2.60.120.330">
    <property type="entry name" value="B-lactam Antibiotic, Isopenicillin N Synthase, Chain"/>
    <property type="match status" value="1"/>
</dbReference>
<dbReference type="SUPFAM" id="SSF51197">
    <property type="entry name" value="Clavaminate synthase-like"/>
    <property type="match status" value="1"/>
</dbReference>
<accession>W6JX13</accession>
<comment type="caution">
    <text evidence="1">The sequence shown here is derived from an EMBL/GenBank/DDBJ whole genome shotgun (WGS) entry which is preliminary data.</text>
</comment>
<dbReference type="InterPro" id="IPR010856">
    <property type="entry name" value="Gig2-like"/>
</dbReference>
<dbReference type="Proteomes" id="UP000035763">
    <property type="component" value="Unassembled WGS sequence"/>
</dbReference>
<dbReference type="PANTHER" id="PTHR30613:SF1">
    <property type="entry name" value="DUF1479 DOMAIN PROTEIN (AFU_ORTHOLOGUE AFUA_5G09280)"/>
    <property type="match status" value="1"/>
</dbReference>
<name>W6JX13_9MICO</name>
<organism evidence="1 2">
    <name type="scientific">Nostocoides australiense Ben110</name>
    <dbReference type="NCBI Taxonomy" id="1193182"/>
    <lineage>
        <taxon>Bacteria</taxon>
        <taxon>Bacillati</taxon>
        <taxon>Actinomycetota</taxon>
        <taxon>Actinomycetes</taxon>
        <taxon>Micrococcales</taxon>
        <taxon>Intrasporangiaceae</taxon>
        <taxon>Nostocoides</taxon>
    </lineage>
</organism>
<proteinExistence type="predicted"/>
<dbReference type="STRING" id="1193182.BN11_310001"/>
<dbReference type="EMBL" id="CAJA01000235">
    <property type="protein sequence ID" value="CCH73647.1"/>
    <property type="molecule type" value="Genomic_DNA"/>
</dbReference>
<evidence type="ECO:0000313" key="2">
    <source>
        <dbReference type="Proteomes" id="UP000035763"/>
    </source>
</evidence>